<feature type="region of interest" description="Disordered" evidence="2">
    <location>
        <begin position="65"/>
        <end position="103"/>
    </location>
</feature>
<proteinExistence type="predicted"/>
<organism evidence="3">
    <name type="scientific">Heligmosomoides polygyrus</name>
    <name type="common">Parasitic roundworm</name>
    <dbReference type="NCBI Taxonomy" id="6339"/>
    <lineage>
        <taxon>Eukaryota</taxon>
        <taxon>Metazoa</taxon>
        <taxon>Ecdysozoa</taxon>
        <taxon>Nematoda</taxon>
        <taxon>Chromadorea</taxon>
        <taxon>Rhabditida</taxon>
        <taxon>Rhabditina</taxon>
        <taxon>Rhabditomorpha</taxon>
        <taxon>Strongyloidea</taxon>
        <taxon>Heligmosomidae</taxon>
        <taxon>Heligmosomoides</taxon>
    </lineage>
</organism>
<evidence type="ECO:0000256" key="1">
    <source>
        <dbReference type="SAM" id="Coils"/>
    </source>
</evidence>
<sequence>MVLFTYSLGVFWGYYVYTKLYTPETLKVDEFNDFRDGTIEAVTELRRRVEQLEAVLRNSGMKIPAYVPSASDKKSDSGDKVSAKEQQESSQQPKPRFPRISSLPIDSASSVVLKGEGQCII</sequence>
<name>A0A3P7U606_HELPZ</name>
<keyword evidence="1" id="KW-0175">Coiled coil</keyword>
<dbReference type="EMBL" id="UZAH01005795">
    <property type="protein sequence ID" value="VDO29761.1"/>
    <property type="molecule type" value="Genomic_DNA"/>
</dbReference>
<protein>
    <submittedName>
        <fullName evidence="3">Uncharacterized protein</fullName>
    </submittedName>
</protein>
<feature type="coiled-coil region" evidence="1">
    <location>
        <begin position="35"/>
        <end position="62"/>
    </location>
</feature>
<dbReference type="AlphaFoldDB" id="A0A3P7U606"/>
<accession>A0A3P7U606</accession>
<dbReference type="OrthoDB" id="2129069at2759"/>
<evidence type="ECO:0000313" key="3">
    <source>
        <dbReference type="EMBL" id="VDO29761.1"/>
    </source>
</evidence>
<evidence type="ECO:0000256" key="2">
    <source>
        <dbReference type="SAM" id="MobiDB-lite"/>
    </source>
</evidence>
<feature type="compositionally biased region" description="Basic and acidic residues" evidence="2">
    <location>
        <begin position="71"/>
        <end position="87"/>
    </location>
</feature>
<reference evidence="3" key="1">
    <citation type="submission" date="2018-11" db="EMBL/GenBank/DDBJ databases">
        <authorList>
            <consortium name="Pathogen Informatics"/>
        </authorList>
    </citation>
    <scope>NUCLEOTIDE SEQUENCE [LARGE SCALE GENOMIC DNA]</scope>
</reference>
<gene>
    <name evidence="3" type="ORF">HPBE_LOCUS2971</name>
</gene>